<gene>
    <name evidence="1" type="ORF">Satyrvirus2_21</name>
</gene>
<dbReference type="EMBL" id="MK072438">
    <property type="protein sequence ID" value="AYV85010.1"/>
    <property type="molecule type" value="Genomic_DNA"/>
</dbReference>
<reference evidence="1" key="1">
    <citation type="submission" date="2018-10" db="EMBL/GenBank/DDBJ databases">
        <title>Hidden diversity of soil giant viruses.</title>
        <authorList>
            <person name="Schulz F."/>
            <person name="Alteio L."/>
            <person name="Goudeau D."/>
            <person name="Ryan E.M."/>
            <person name="Malmstrom R.R."/>
            <person name="Blanchard J."/>
            <person name="Woyke T."/>
        </authorList>
    </citation>
    <scope>NUCLEOTIDE SEQUENCE</scope>
    <source>
        <strain evidence="1">SAV1</strain>
    </source>
</reference>
<accession>A0A3G5ACV9</accession>
<name>A0A3G5ACV9_9VIRU</name>
<evidence type="ECO:0000313" key="1">
    <source>
        <dbReference type="EMBL" id="AYV85010.1"/>
    </source>
</evidence>
<proteinExistence type="predicted"/>
<protein>
    <submittedName>
        <fullName evidence="1">Uncharacterized protein</fullName>
    </submittedName>
</protein>
<organism evidence="1">
    <name type="scientific">Satyrvirus sp</name>
    <dbReference type="NCBI Taxonomy" id="2487771"/>
    <lineage>
        <taxon>Viruses</taxon>
        <taxon>Varidnaviria</taxon>
        <taxon>Bamfordvirae</taxon>
        <taxon>Nucleocytoviricota</taxon>
        <taxon>Megaviricetes</taxon>
        <taxon>Imitervirales</taxon>
        <taxon>Mimiviridae</taxon>
        <taxon>Megamimivirinae</taxon>
    </lineage>
</organism>
<sequence>MEKIPIYYEQCNKNTMAYYPFFIRKLKEIQKLTKINTLRDVQSNILPEKKYYKLGNIVWNNSVVHKIEFHKNFPSEYFVKVILNTCIIDKNIINPPLQINPDQISSFSYISLGHNKLLIIDALMEQGSHPRYLLPGDTSNEKFIYSEHSGAISIKNGVIDNIIVSAATDRTDINDSTIFLPTNTPIFLNYEYIFHTHPNTSAYAGRLEDGIIYEFPSANDILNFVKYYNEGKVQASIIVGPEGIYVIRQIMLRPKYEINHEIFDLIKKFILKLEKIAIKNIKSDKYVISNISDPDVFHENVSYNFKYIKMYNDFIKKWNIFIEFYPRYKKNNEWCLRPISLPFVF</sequence>